<dbReference type="AlphaFoldDB" id="A0NS06"/>
<keyword evidence="1" id="KW-0732">Signal</keyword>
<dbReference type="eggNOG" id="ENOG50330WR">
    <property type="taxonomic scope" value="Bacteria"/>
</dbReference>
<dbReference type="OrthoDB" id="7707524at2"/>
<comment type="caution">
    <text evidence="2">The sequence shown here is derived from an EMBL/GenBank/DDBJ whole genome shotgun (WGS) entry which is preliminary data.</text>
</comment>
<name>A0NS06_ROSAI</name>
<evidence type="ECO:0000313" key="2">
    <source>
        <dbReference type="EMBL" id="EAV44335.1"/>
    </source>
</evidence>
<dbReference type="GeneID" id="68846289"/>
<evidence type="ECO:0008006" key="4">
    <source>
        <dbReference type="Google" id="ProtNLM"/>
    </source>
</evidence>
<evidence type="ECO:0000256" key="1">
    <source>
        <dbReference type="SAM" id="SignalP"/>
    </source>
</evidence>
<dbReference type="Proteomes" id="UP000004848">
    <property type="component" value="Unassembled WGS sequence"/>
</dbReference>
<evidence type="ECO:0000313" key="3">
    <source>
        <dbReference type="Proteomes" id="UP000004848"/>
    </source>
</evidence>
<accession>A0NS06</accession>
<organism evidence="2 3">
    <name type="scientific">Roseibium aggregatum (strain ATCC 25650 / DSM 13394 / JCM 20685 / NBRC 16684 / NCIMB 2208 / IAM 12614 / B1)</name>
    <name type="common">Stappia aggregata</name>
    <dbReference type="NCBI Taxonomy" id="384765"/>
    <lineage>
        <taxon>Bacteria</taxon>
        <taxon>Pseudomonadati</taxon>
        <taxon>Pseudomonadota</taxon>
        <taxon>Alphaproteobacteria</taxon>
        <taxon>Hyphomicrobiales</taxon>
        <taxon>Stappiaceae</taxon>
        <taxon>Roseibium</taxon>
    </lineage>
</organism>
<sequence length="159" mass="16829">MKKSLVPVPVRTCAAALMLSCQLAAGASAQSVAQAASEVSAKSAEEISVQLNDAETVNGSCRLTFVIRNSLQKPVKALGLDLVMFDTSDGVSGYAAIDFGDLPAGKTRVRQYDVAKGECTGISRVLLNEVRACDLQDAAQQDCLPLLRIDSRSEIDLIL</sequence>
<dbReference type="EMBL" id="AAUW01000006">
    <property type="protein sequence ID" value="EAV44335.1"/>
    <property type="molecule type" value="Genomic_DNA"/>
</dbReference>
<proteinExistence type="predicted"/>
<protein>
    <recommendedName>
        <fullName evidence="4">Tat pathway signal sequence domain protein</fullName>
    </recommendedName>
</protein>
<gene>
    <name evidence="2" type="ORF">SIAM614_04215</name>
</gene>
<reference evidence="2 3" key="1">
    <citation type="submission" date="2006-05" db="EMBL/GenBank/DDBJ databases">
        <authorList>
            <person name="King G."/>
            <person name="Ferriera S."/>
            <person name="Johnson J."/>
            <person name="Kravitz S."/>
            <person name="Beeson K."/>
            <person name="Sutton G."/>
            <person name="Rogers Y.-H."/>
            <person name="Friedman R."/>
            <person name="Frazier M."/>
            <person name="Venter J.C."/>
        </authorList>
    </citation>
    <scope>NUCLEOTIDE SEQUENCE [LARGE SCALE GENOMIC DNA]</scope>
    <source>
        <strain evidence="3">ATCC 25650 / DSM 13394 / JCM 20685 / NBRC 16684 / NCIMB 2208 / IAM 12614 / B1</strain>
    </source>
</reference>
<feature type="signal peptide" evidence="1">
    <location>
        <begin position="1"/>
        <end position="29"/>
    </location>
</feature>
<dbReference type="RefSeq" id="WP_006934044.1">
    <property type="nucleotide sequence ID" value="NZ_AAUW01000006.1"/>
</dbReference>
<feature type="chain" id="PRO_5002628148" description="Tat pathway signal sequence domain protein" evidence="1">
    <location>
        <begin position="30"/>
        <end position="159"/>
    </location>
</feature>